<comment type="subcellular location">
    <subcellularLocation>
        <location evidence="1">Nucleus</location>
    </subcellularLocation>
</comment>
<dbReference type="RefSeq" id="XP_016505407.1">
    <property type="nucleotide sequence ID" value="XM_016649921.1"/>
</dbReference>
<dbReference type="InterPro" id="IPR009057">
    <property type="entry name" value="Homeodomain-like_sf"/>
</dbReference>
<keyword evidence="2" id="KW-0805">Transcription regulation</keyword>
<dbReference type="SUPFAM" id="SSF46689">
    <property type="entry name" value="Homeodomain-like"/>
    <property type="match status" value="1"/>
</dbReference>
<dbReference type="STRING" id="4097.A0A1S4CW02"/>
<sequence length="105" mass="12317">MRWTSTLYARFVHAVELFGGRERATPKSVLELMDVKDLTLAHVKSHLQGPSIKRPLEFGDARSGLYLLESHFQPSKKFFLQIMQFLCLLRRKLVIFQFVVMFLFL</sequence>
<evidence type="ECO:0000256" key="1">
    <source>
        <dbReference type="ARBA" id="ARBA00004123"/>
    </source>
</evidence>
<dbReference type="InterPro" id="IPR006447">
    <property type="entry name" value="Myb_dom_plants"/>
</dbReference>
<protein>
    <submittedName>
        <fullName evidence="5">Myb family transcription factor APL-like</fullName>
    </submittedName>
</protein>
<dbReference type="InterPro" id="IPR044847">
    <property type="entry name" value="KAN_fam"/>
</dbReference>
<keyword evidence="3" id="KW-0804">Transcription</keyword>
<name>A0A1S4CW02_TOBAC</name>
<dbReference type="OrthoDB" id="551907at2759"/>
<dbReference type="GO" id="GO:0000976">
    <property type="term" value="F:transcription cis-regulatory region binding"/>
    <property type="evidence" value="ECO:0000318"/>
    <property type="project" value="GO_Central"/>
</dbReference>
<dbReference type="GO" id="GO:0010158">
    <property type="term" value="P:abaxial cell fate specification"/>
    <property type="evidence" value="ECO:0007669"/>
    <property type="project" value="InterPro"/>
</dbReference>
<gene>
    <name evidence="5" type="primary">LOC107823295</name>
</gene>
<dbReference type="AlphaFoldDB" id="A0A1S4CW02"/>
<dbReference type="PaxDb" id="4097-A0A1S4CW02"/>
<evidence type="ECO:0000256" key="3">
    <source>
        <dbReference type="ARBA" id="ARBA00023163"/>
    </source>
</evidence>
<dbReference type="SMR" id="A0A1S4CW02"/>
<evidence type="ECO:0000313" key="5">
    <source>
        <dbReference type="RefSeq" id="XP_016505407.1"/>
    </source>
</evidence>
<dbReference type="GO" id="GO:0006355">
    <property type="term" value="P:regulation of DNA-templated transcription"/>
    <property type="evidence" value="ECO:0000318"/>
    <property type="project" value="GO_Central"/>
</dbReference>
<reference evidence="5" key="1">
    <citation type="submission" date="2025-08" db="UniProtKB">
        <authorList>
            <consortium name="RefSeq"/>
        </authorList>
    </citation>
    <scope>IDENTIFICATION</scope>
</reference>
<dbReference type="KEGG" id="nta:107823295"/>
<evidence type="ECO:0000256" key="4">
    <source>
        <dbReference type="ARBA" id="ARBA00023242"/>
    </source>
</evidence>
<dbReference type="GO" id="GO:0005634">
    <property type="term" value="C:nucleus"/>
    <property type="evidence" value="ECO:0000318"/>
    <property type="project" value="GO_Central"/>
</dbReference>
<dbReference type="PANTHER" id="PTHR31496">
    <property type="entry name" value="TRANSCRIPTION FACTOR KAN2-RELATED"/>
    <property type="match status" value="1"/>
</dbReference>
<evidence type="ECO:0000256" key="2">
    <source>
        <dbReference type="ARBA" id="ARBA00023015"/>
    </source>
</evidence>
<dbReference type="Gene3D" id="1.10.10.60">
    <property type="entry name" value="Homeodomain-like"/>
    <property type="match status" value="1"/>
</dbReference>
<organism evidence="5">
    <name type="scientific">Nicotiana tabacum</name>
    <name type="common">Common tobacco</name>
    <dbReference type="NCBI Taxonomy" id="4097"/>
    <lineage>
        <taxon>Eukaryota</taxon>
        <taxon>Viridiplantae</taxon>
        <taxon>Streptophyta</taxon>
        <taxon>Embryophyta</taxon>
        <taxon>Tracheophyta</taxon>
        <taxon>Spermatophyta</taxon>
        <taxon>Magnoliopsida</taxon>
        <taxon>eudicotyledons</taxon>
        <taxon>Gunneridae</taxon>
        <taxon>Pentapetalae</taxon>
        <taxon>asterids</taxon>
        <taxon>lamiids</taxon>
        <taxon>Solanales</taxon>
        <taxon>Solanaceae</taxon>
        <taxon>Nicotianoideae</taxon>
        <taxon>Nicotianeae</taxon>
        <taxon>Nicotiana</taxon>
    </lineage>
</organism>
<proteinExistence type="predicted"/>
<dbReference type="NCBIfam" id="TIGR01557">
    <property type="entry name" value="myb_SHAQKYF"/>
    <property type="match status" value="1"/>
</dbReference>
<dbReference type="PANTHER" id="PTHR31496:SF25">
    <property type="entry name" value="TRANSCRIPTION FACTOR KAN3-RELATED"/>
    <property type="match status" value="1"/>
</dbReference>
<keyword evidence="4" id="KW-0539">Nucleus</keyword>
<accession>A0A1S4CW02</accession>